<reference evidence="1 2" key="1">
    <citation type="journal article" date="2020" name="Mol. Biol. Evol.">
        <title>Distinct Expression and Methylation Patterns for Genes with Different Fates following a Single Whole-Genome Duplication in Flowering Plants.</title>
        <authorList>
            <person name="Shi T."/>
            <person name="Rahmani R.S."/>
            <person name="Gugger P.F."/>
            <person name="Wang M."/>
            <person name="Li H."/>
            <person name="Zhang Y."/>
            <person name="Li Z."/>
            <person name="Wang Q."/>
            <person name="Van de Peer Y."/>
            <person name="Marchal K."/>
            <person name="Chen J."/>
        </authorList>
    </citation>
    <scope>NUCLEOTIDE SEQUENCE [LARGE SCALE GENOMIC DNA]</scope>
    <source>
        <tissue evidence="1">Leaf</tissue>
    </source>
</reference>
<keyword evidence="2" id="KW-1185">Reference proteome</keyword>
<sequence>METSQILLPRLENCSLGNCKSGSTSFWQPPSAGTLKINVDDGFISPNKASFGFLERDSEGVCWMIEGGPTNASSALVAEAKALYEAILFVNP</sequence>
<dbReference type="AlphaFoldDB" id="A0A822ZE26"/>
<name>A0A822ZE26_NELNU</name>
<organism evidence="1 2">
    <name type="scientific">Nelumbo nucifera</name>
    <name type="common">Sacred lotus</name>
    <dbReference type="NCBI Taxonomy" id="4432"/>
    <lineage>
        <taxon>Eukaryota</taxon>
        <taxon>Viridiplantae</taxon>
        <taxon>Streptophyta</taxon>
        <taxon>Embryophyta</taxon>
        <taxon>Tracheophyta</taxon>
        <taxon>Spermatophyta</taxon>
        <taxon>Magnoliopsida</taxon>
        <taxon>Proteales</taxon>
        <taxon>Nelumbonaceae</taxon>
        <taxon>Nelumbo</taxon>
    </lineage>
</organism>
<comment type="caution">
    <text evidence="1">The sequence shown here is derived from an EMBL/GenBank/DDBJ whole genome shotgun (WGS) entry which is preliminary data.</text>
</comment>
<accession>A0A822ZE26</accession>
<proteinExistence type="predicted"/>
<evidence type="ECO:0000313" key="2">
    <source>
        <dbReference type="Proteomes" id="UP000607653"/>
    </source>
</evidence>
<gene>
    <name evidence="1" type="ORF">HUJ06_000980</name>
</gene>
<protein>
    <recommendedName>
        <fullName evidence="3">RNase H type-1 domain-containing protein</fullName>
    </recommendedName>
</protein>
<evidence type="ECO:0000313" key="1">
    <source>
        <dbReference type="EMBL" id="DAD42750.1"/>
    </source>
</evidence>
<dbReference type="Proteomes" id="UP000607653">
    <property type="component" value="Unassembled WGS sequence"/>
</dbReference>
<evidence type="ECO:0008006" key="3">
    <source>
        <dbReference type="Google" id="ProtNLM"/>
    </source>
</evidence>
<dbReference type="EMBL" id="DUZY01000006">
    <property type="protein sequence ID" value="DAD42750.1"/>
    <property type="molecule type" value="Genomic_DNA"/>
</dbReference>